<organism evidence="2 3">
    <name type="scientific">Hymenobacter setariae</name>
    <dbReference type="NCBI Taxonomy" id="2594794"/>
    <lineage>
        <taxon>Bacteria</taxon>
        <taxon>Pseudomonadati</taxon>
        <taxon>Bacteroidota</taxon>
        <taxon>Cytophagia</taxon>
        <taxon>Cytophagales</taxon>
        <taxon>Hymenobacteraceae</taxon>
        <taxon>Hymenobacter</taxon>
    </lineage>
</organism>
<dbReference type="OrthoDB" id="879754at2"/>
<evidence type="ECO:0000313" key="3">
    <source>
        <dbReference type="Proteomes" id="UP000317624"/>
    </source>
</evidence>
<accession>A0A558C401</accession>
<dbReference type="AlphaFoldDB" id="A0A558C401"/>
<protein>
    <recommendedName>
        <fullName evidence="4">DUF4369 domain-containing protein</fullName>
    </recommendedName>
</protein>
<evidence type="ECO:0000313" key="2">
    <source>
        <dbReference type="EMBL" id="TVT43515.1"/>
    </source>
</evidence>
<reference evidence="2 3" key="1">
    <citation type="submission" date="2019-07" db="EMBL/GenBank/DDBJ databases">
        <title>Hymenobacter sp. straun FUR1 Genome sequencing and assembly.</title>
        <authorList>
            <person name="Chhetri G."/>
        </authorList>
    </citation>
    <scope>NUCLEOTIDE SEQUENCE [LARGE SCALE GENOMIC DNA]</scope>
    <source>
        <strain evidence="2 3">Fur1</strain>
    </source>
</reference>
<comment type="caution">
    <text evidence="2">The sequence shown here is derived from an EMBL/GenBank/DDBJ whole genome shotgun (WGS) entry which is preliminary data.</text>
</comment>
<keyword evidence="3" id="KW-1185">Reference proteome</keyword>
<dbReference type="Proteomes" id="UP000317624">
    <property type="component" value="Unassembled WGS sequence"/>
</dbReference>
<name>A0A558C401_9BACT</name>
<evidence type="ECO:0008006" key="4">
    <source>
        <dbReference type="Google" id="ProtNLM"/>
    </source>
</evidence>
<keyword evidence="1" id="KW-0732">Signal</keyword>
<dbReference type="EMBL" id="VMRJ01000001">
    <property type="protein sequence ID" value="TVT43515.1"/>
    <property type="molecule type" value="Genomic_DNA"/>
</dbReference>
<dbReference type="RefSeq" id="WP_144845085.1">
    <property type="nucleotide sequence ID" value="NZ_VMRJ01000001.1"/>
</dbReference>
<feature type="chain" id="PRO_5022078768" description="DUF4369 domain-containing protein" evidence="1">
    <location>
        <begin position="20"/>
        <end position="205"/>
    </location>
</feature>
<evidence type="ECO:0000256" key="1">
    <source>
        <dbReference type="SAM" id="SignalP"/>
    </source>
</evidence>
<feature type="signal peptide" evidence="1">
    <location>
        <begin position="1"/>
        <end position="19"/>
    </location>
</feature>
<proteinExistence type="predicted"/>
<gene>
    <name evidence="2" type="ORF">FNT36_05350</name>
</gene>
<sequence length="205" mass="22929">MRASLFFAFFFSARLAAQAQVSLNLRGPEGAEGSYVLFNDPQVRHPGLLKVSARQLLVKDPNGQKFTLRPGEVTSLRIGQQRYTTAQGFEVRNGLFNHLEEDKVFVELLDSGRVSLLRYTSRIRTGQLGTASDFTAYLVREGAQPTATTLYTDKGSYLKNYQELNAALRPYAADRPDLLKLLDANRVGPTQLTRFFHALNTHAAF</sequence>